<reference evidence="2" key="1">
    <citation type="submission" date="2020-06" db="EMBL/GenBank/DDBJ databases">
        <authorList>
            <consortium name="Plant Systems Biology data submission"/>
        </authorList>
    </citation>
    <scope>NUCLEOTIDE SEQUENCE</scope>
    <source>
        <strain evidence="2">D6</strain>
    </source>
</reference>
<feature type="compositionally biased region" description="Acidic residues" evidence="1">
    <location>
        <begin position="58"/>
        <end position="70"/>
    </location>
</feature>
<gene>
    <name evidence="2" type="ORF">SEMRO_571_G168660.1</name>
</gene>
<keyword evidence="3" id="KW-1185">Reference proteome</keyword>
<evidence type="ECO:0000313" key="3">
    <source>
        <dbReference type="Proteomes" id="UP001153069"/>
    </source>
</evidence>
<feature type="compositionally biased region" description="Basic and acidic residues" evidence="1">
    <location>
        <begin position="27"/>
        <end position="37"/>
    </location>
</feature>
<protein>
    <submittedName>
        <fullName evidence="2">Uncharacterized protein</fullName>
    </submittedName>
</protein>
<proteinExistence type="predicted"/>
<dbReference type="AlphaFoldDB" id="A0A9N8E797"/>
<accession>A0A9N8E797</accession>
<dbReference type="EMBL" id="CAICTM010000570">
    <property type="protein sequence ID" value="CAB9513094.1"/>
    <property type="molecule type" value="Genomic_DNA"/>
</dbReference>
<comment type="caution">
    <text evidence="2">The sequence shown here is derived from an EMBL/GenBank/DDBJ whole genome shotgun (WGS) entry which is preliminary data.</text>
</comment>
<evidence type="ECO:0000256" key="1">
    <source>
        <dbReference type="SAM" id="MobiDB-lite"/>
    </source>
</evidence>
<evidence type="ECO:0000313" key="2">
    <source>
        <dbReference type="EMBL" id="CAB9513094.1"/>
    </source>
</evidence>
<sequence>MEEEDNAGGIIEDELYDVAQFSDEGRREAHGLEEFADHISQNSGMIPLSARDEHSSSEEDDSDDEEEEEEPQRRRLRIARRKAGRALKDQPESESDSEDEDDGEVDDGEVENAEVENAEEENAEVENAEEENPEVENEPVVEEPAAAAGSQEEDEEDEGGETNLTSLYARAKGLVDTKDKVNTRRTNSQKQAAVWEVMKFAHIRQQKDLEELRALDFKAFEKLEDAETEKKPYCVCLLCYDDPAVSLYCSLVKPSYKKTGGPPYALNGNGNMTSHVQAKHAEVWEAMKALKHNYKYEEGHATGNFGERLV</sequence>
<feature type="compositionally biased region" description="Basic residues" evidence="1">
    <location>
        <begin position="74"/>
        <end position="85"/>
    </location>
</feature>
<dbReference type="Proteomes" id="UP001153069">
    <property type="component" value="Unassembled WGS sequence"/>
</dbReference>
<feature type="compositionally biased region" description="Acidic residues" evidence="1">
    <location>
        <begin position="92"/>
        <end position="141"/>
    </location>
</feature>
<feature type="region of interest" description="Disordered" evidence="1">
    <location>
        <begin position="27"/>
        <end position="162"/>
    </location>
</feature>
<feature type="compositionally biased region" description="Acidic residues" evidence="1">
    <location>
        <begin position="151"/>
        <end position="160"/>
    </location>
</feature>
<organism evidence="2 3">
    <name type="scientific">Seminavis robusta</name>
    <dbReference type="NCBI Taxonomy" id="568900"/>
    <lineage>
        <taxon>Eukaryota</taxon>
        <taxon>Sar</taxon>
        <taxon>Stramenopiles</taxon>
        <taxon>Ochrophyta</taxon>
        <taxon>Bacillariophyta</taxon>
        <taxon>Bacillariophyceae</taxon>
        <taxon>Bacillariophycidae</taxon>
        <taxon>Naviculales</taxon>
        <taxon>Naviculaceae</taxon>
        <taxon>Seminavis</taxon>
    </lineage>
</organism>
<name>A0A9N8E797_9STRA</name>